<evidence type="ECO:0000313" key="11">
    <source>
        <dbReference type="Proteomes" id="UP000822476"/>
    </source>
</evidence>
<dbReference type="InterPro" id="IPR012677">
    <property type="entry name" value="Nucleotide-bd_a/b_plait_sf"/>
</dbReference>
<dbReference type="GO" id="GO:0008494">
    <property type="term" value="F:translation activator activity"/>
    <property type="evidence" value="ECO:0007669"/>
    <property type="project" value="TreeGrafter"/>
</dbReference>
<evidence type="ECO:0000259" key="9">
    <source>
        <dbReference type="PROSITE" id="PS50102"/>
    </source>
</evidence>
<dbReference type="InterPro" id="IPR034988">
    <property type="entry name" value="DAZ_BOULE_RRM"/>
</dbReference>
<keyword evidence="7 8" id="KW-0694">RNA-binding</keyword>
<dbReference type="GO" id="GO:0070935">
    <property type="term" value="P:3'-UTR-mediated mRNA stabilization"/>
    <property type="evidence" value="ECO:0007669"/>
    <property type="project" value="TreeGrafter"/>
</dbReference>
<dbReference type="OrthoDB" id="762982at2759"/>
<dbReference type="GO" id="GO:0007283">
    <property type="term" value="P:spermatogenesis"/>
    <property type="evidence" value="ECO:0007669"/>
    <property type="project" value="UniProtKB-KW"/>
</dbReference>
<evidence type="ECO:0000256" key="1">
    <source>
        <dbReference type="ARBA" id="ARBA00004496"/>
    </source>
</evidence>
<evidence type="ECO:0000256" key="7">
    <source>
        <dbReference type="ARBA" id="ARBA00022884"/>
    </source>
</evidence>
<keyword evidence="6" id="KW-0744">Spermatogenesis</keyword>
<dbReference type="EMBL" id="JTDE01001449">
    <property type="protein sequence ID" value="KAF7258949.1"/>
    <property type="molecule type" value="Genomic_DNA"/>
</dbReference>
<keyword evidence="3" id="KW-0963">Cytoplasm</keyword>
<dbReference type="PANTHER" id="PTHR11176:SF57">
    <property type="entry name" value="PROTEIN BOULE"/>
    <property type="match status" value="1"/>
</dbReference>
<keyword evidence="2" id="KW-0217">Developmental protein</keyword>
<dbReference type="Gene3D" id="3.30.70.330">
    <property type="match status" value="1"/>
</dbReference>
<dbReference type="GO" id="GO:0005737">
    <property type="term" value="C:cytoplasm"/>
    <property type="evidence" value="ECO:0007669"/>
    <property type="project" value="UniProtKB-SubCell"/>
</dbReference>
<keyword evidence="4" id="KW-0221">Differentiation</keyword>
<dbReference type="PANTHER" id="PTHR11176">
    <property type="entry name" value="BOULE-RELATED"/>
    <property type="match status" value="1"/>
</dbReference>
<reference evidence="10" key="1">
    <citation type="submission" date="2019-07" db="EMBL/GenBank/DDBJ databases">
        <title>Annotation for the trematode Paragonimus miyazaki's.</title>
        <authorList>
            <person name="Choi Y.-J."/>
        </authorList>
    </citation>
    <scope>NUCLEOTIDE SEQUENCE</scope>
    <source>
        <strain evidence="10">Japan</strain>
    </source>
</reference>
<dbReference type="SMART" id="SM00360">
    <property type="entry name" value="RRM"/>
    <property type="match status" value="1"/>
</dbReference>
<feature type="domain" description="RRM" evidence="9">
    <location>
        <begin position="45"/>
        <end position="124"/>
    </location>
</feature>
<dbReference type="Proteomes" id="UP000822476">
    <property type="component" value="Unassembled WGS sequence"/>
</dbReference>
<evidence type="ECO:0000256" key="8">
    <source>
        <dbReference type="PROSITE-ProRule" id="PRU00176"/>
    </source>
</evidence>
<dbReference type="FunFam" id="3.30.70.330:FF:000167">
    <property type="entry name" value="protein boule-like isoform X1"/>
    <property type="match status" value="1"/>
</dbReference>
<dbReference type="InterPro" id="IPR000504">
    <property type="entry name" value="RRM_dom"/>
</dbReference>
<gene>
    <name evidence="10" type="ORF">EG68_03408</name>
</gene>
<name>A0A8S9YV90_9TREM</name>
<dbReference type="InterPro" id="IPR035979">
    <property type="entry name" value="RBD_domain_sf"/>
</dbReference>
<proteinExistence type="predicted"/>
<evidence type="ECO:0000313" key="10">
    <source>
        <dbReference type="EMBL" id="KAF7258949.1"/>
    </source>
</evidence>
<evidence type="ECO:0000256" key="5">
    <source>
        <dbReference type="ARBA" id="ARBA00022845"/>
    </source>
</evidence>
<organism evidence="10 11">
    <name type="scientific">Paragonimus skrjabini miyazakii</name>
    <dbReference type="NCBI Taxonomy" id="59628"/>
    <lineage>
        <taxon>Eukaryota</taxon>
        <taxon>Metazoa</taxon>
        <taxon>Spiralia</taxon>
        <taxon>Lophotrochozoa</taxon>
        <taxon>Platyhelminthes</taxon>
        <taxon>Trematoda</taxon>
        <taxon>Digenea</taxon>
        <taxon>Plagiorchiida</taxon>
        <taxon>Troglotremata</taxon>
        <taxon>Troglotrematidae</taxon>
        <taxon>Paragonimus</taxon>
    </lineage>
</organism>
<comment type="caution">
    <text evidence="10">The sequence shown here is derived from an EMBL/GenBank/DDBJ whole genome shotgun (WGS) entry which is preliminary data.</text>
</comment>
<dbReference type="GO" id="GO:0045948">
    <property type="term" value="P:positive regulation of translational initiation"/>
    <property type="evidence" value="ECO:0007669"/>
    <property type="project" value="TreeGrafter"/>
</dbReference>
<sequence>MTGINLQSSDHVDRFVSDTALAPAVCQPFTGGSSNPPKFGTLIPNRIFVGGIPSNTTEQELKTFFSNFGQVKDVKIISDRLGVSKGSYGFVTFESQEMAEKIIKNESETLIFKDRKLNIGHAIRKQQMFPRADIPTALFFAGGAMPYSFQNGMAVFSLPGQDYPMLTQAAAPYATMMLSQPGGSTAVYLPSSLHSAASPYAQLSQQQVAAAALQQQHYQAAGPTSAVAPAVAASHLTPVTVSASNIGAQSNSTTAVMAAAAAAMAAAVQWPQQTATNSLPPQQLASVAAHDVPQVANATHSVIPNSSITAQQAAAMAAAMGAQQAAWRWSPTVNQQHQPQSSTHVTSCSANVSSSGASIITTNVMRSTTSTPAIHNQSLHSHQQVSDSSLSILQPAFTSLPTTPRLAQHPMLTASTAALFAAIQQLGMDVVGAGSNGVVDVSTAAALAVLASTSLNRPTLGSPNAALGPTTYLYSPIAGTGHELMLFQQTSSPYAANSTSDYSTDHSTHSSGMLESVEPLGFSCDGTPLGRHSQHITGQLAGALGNQHLDAACLSPYATFTPIMDLHSHTANAGQPNALIQSTNLQQSFRQPQHQTAATLLAAPQAGSAQHIVPIAHSTTPLVQQSQPHAKLCSPSVLPSAAHTGQTSVSLNTCQLPSGLYVNPTVSFFSCASIFGSKLTFALFKYRLWFAKYFVKILCIC</sequence>
<dbReference type="AlphaFoldDB" id="A0A8S9YV90"/>
<evidence type="ECO:0000256" key="6">
    <source>
        <dbReference type="ARBA" id="ARBA00022871"/>
    </source>
</evidence>
<comment type="subcellular location">
    <subcellularLocation>
        <location evidence="1">Cytoplasm</location>
    </subcellularLocation>
</comment>
<dbReference type="GO" id="GO:0003730">
    <property type="term" value="F:mRNA 3'-UTR binding"/>
    <property type="evidence" value="ECO:0007669"/>
    <property type="project" value="TreeGrafter"/>
</dbReference>
<dbReference type="GO" id="GO:0051321">
    <property type="term" value="P:meiotic cell cycle"/>
    <property type="evidence" value="ECO:0007669"/>
    <property type="project" value="UniProtKB-ARBA"/>
</dbReference>
<dbReference type="CDD" id="cd12412">
    <property type="entry name" value="RRM_DAZL_BOULE"/>
    <property type="match status" value="1"/>
</dbReference>
<accession>A0A8S9YV90</accession>
<evidence type="ECO:0000256" key="2">
    <source>
        <dbReference type="ARBA" id="ARBA00022473"/>
    </source>
</evidence>
<keyword evidence="5" id="KW-0810">Translation regulation</keyword>
<dbReference type="PROSITE" id="PS50102">
    <property type="entry name" value="RRM"/>
    <property type="match status" value="1"/>
</dbReference>
<dbReference type="Pfam" id="PF00076">
    <property type="entry name" value="RRM_1"/>
    <property type="match status" value="1"/>
</dbReference>
<keyword evidence="11" id="KW-1185">Reference proteome</keyword>
<evidence type="ECO:0000256" key="4">
    <source>
        <dbReference type="ARBA" id="ARBA00022782"/>
    </source>
</evidence>
<dbReference type="GO" id="GO:0030154">
    <property type="term" value="P:cell differentiation"/>
    <property type="evidence" value="ECO:0007669"/>
    <property type="project" value="UniProtKB-KW"/>
</dbReference>
<evidence type="ECO:0000256" key="3">
    <source>
        <dbReference type="ARBA" id="ARBA00022490"/>
    </source>
</evidence>
<dbReference type="SUPFAM" id="SSF54928">
    <property type="entry name" value="RNA-binding domain, RBD"/>
    <property type="match status" value="1"/>
</dbReference>
<protein>
    <recommendedName>
        <fullName evidence="9">RRM domain-containing protein</fullName>
    </recommendedName>
</protein>